<dbReference type="Proteomes" id="UP000252517">
    <property type="component" value="Unassembled WGS sequence"/>
</dbReference>
<sequence>MSSEHPREPDGSDTKNRARRTDAKRSFDALVQAAREVFASSGVDAPVRDIAGKAGVGTGTLYRHFPKRGELIAAVFRNEVDACADAAPALAEKHQPFEALAAWLHRFSEFIAAKRGLASALHSGDPAFETLPAYFDARLRPVLSQLLERAAKAGEIRSDIDADDIISAVANLSMPAKTARPDHTRRVVDIFINGLKSK</sequence>
<dbReference type="Pfam" id="PF21597">
    <property type="entry name" value="TetR_C_43"/>
    <property type="match status" value="1"/>
</dbReference>
<dbReference type="Gene3D" id="1.10.357.10">
    <property type="entry name" value="Tetracycline Repressor, domain 2"/>
    <property type="match status" value="1"/>
</dbReference>
<proteinExistence type="predicted"/>
<dbReference type="PANTHER" id="PTHR30055">
    <property type="entry name" value="HTH-TYPE TRANSCRIPTIONAL REGULATOR RUTR"/>
    <property type="match status" value="1"/>
</dbReference>
<organism evidence="7 8">
    <name type="scientific">Thalassospira profundimaris</name>
    <dbReference type="NCBI Taxonomy" id="502049"/>
    <lineage>
        <taxon>Bacteria</taxon>
        <taxon>Pseudomonadati</taxon>
        <taxon>Pseudomonadota</taxon>
        <taxon>Alphaproteobacteria</taxon>
        <taxon>Rhodospirillales</taxon>
        <taxon>Thalassospiraceae</taxon>
        <taxon>Thalassospira</taxon>
    </lineage>
</organism>
<evidence type="ECO:0000256" key="3">
    <source>
        <dbReference type="ARBA" id="ARBA00023163"/>
    </source>
</evidence>
<dbReference type="Pfam" id="PF00440">
    <property type="entry name" value="TetR_N"/>
    <property type="match status" value="1"/>
</dbReference>
<dbReference type="InterPro" id="IPR050109">
    <property type="entry name" value="HTH-type_TetR-like_transc_reg"/>
</dbReference>
<dbReference type="AlphaFoldDB" id="A0A367WFF9"/>
<dbReference type="InterPro" id="IPR001647">
    <property type="entry name" value="HTH_TetR"/>
</dbReference>
<evidence type="ECO:0000313" key="7">
    <source>
        <dbReference type="EMBL" id="RCK40173.1"/>
    </source>
</evidence>
<dbReference type="GO" id="GO:0003700">
    <property type="term" value="F:DNA-binding transcription factor activity"/>
    <property type="evidence" value="ECO:0007669"/>
    <property type="project" value="TreeGrafter"/>
</dbReference>
<comment type="caution">
    <text evidence="7">The sequence shown here is derived from an EMBL/GenBank/DDBJ whole genome shotgun (WGS) entry which is preliminary data.</text>
</comment>
<dbReference type="SUPFAM" id="SSF46689">
    <property type="entry name" value="Homeodomain-like"/>
    <property type="match status" value="1"/>
</dbReference>
<dbReference type="PANTHER" id="PTHR30055:SF234">
    <property type="entry name" value="HTH-TYPE TRANSCRIPTIONAL REGULATOR BETI"/>
    <property type="match status" value="1"/>
</dbReference>
<dbReference type="PROSITE" id="PS50977">
    <property type="entry name" value="HTH_TETR_2"/>
    <property type="match status" value="1"/>
</dbReference>
<gene>
    <name evidence="7" type="ORF">TH25_25050</name>
</gene>
<name>A0A367WFF9_9PROT</name>
<evidence type="ECO:0000256" key="4">
    <source>
        <dbReference type="PROSITE-ProRule" id="PRU00335"/>
    </source>
</evidence>
<accession>A0A367WFF9</accession>
<dbReference type="PRINTS" id="PR00455">
    <property type="entry name" value="HTHTETR"/>
</dbReference>
<dbReference type="OrthoDB" id="9803547at2"/>
<keyword evidence="2 4" id="KW-0238">DNA-binding</keyword>
<dbReference type="RefSeq" id="WP_114090782.1">
    <property type="nucleotide sequence ID" value="NZ_JPWH01000045.1"/>
</dbReference>
<evidence type="ECO:0000256" key="5">
    <source>
        <dbReference type="SAM" id="MobiDB-lite"/>
    </source>
</evidence>
<keyword evidence="1" id="KW-0805">Transcription regulation</keyword>
<feature type="domain" description="HTH tetR-type" evidence="6">
    <location>
        <begin position="24"/>
        <end position="83"/>
    </location>
</feature>
<keyword evidence="3" id="KW-0804">Transcription</keyword>
<protein>
    <submittedName>
        <fullName evidence="7">TetR family transcriptional regulator</fullName>
    </submittedName>
</protein>
<dbReference type="InterPro" id="IPR049445">
    <property type="entry name" value="TetR_SbtR-like_C"/>
</dbReference>
<evidence type="ECO:0000256" key="1">
    <source>
        <dbReference type="ARBA" id="ARBA00023015"/>
    </source>
</evidence>
<evidence type="ECO:0000256" key="2">
    <source>
        <dbReference type="ARBA" id="ARBA00023125"/>
    </source>
</evidence>
<reference evidence="7 8" key="1">
    <citation type="submission" date="2014-07" db="EMBL/GenBank/DDBJ databases">
        <title>Draft genome sequence of Thalassospira profundimaris S25-3-2.</title>
        <authorList>
            <person name="Lai Q."/>
            <person name="Shao Z."/>
        </authorList>
    </citation>
    <scope>NUCLEOTIDE SEQUENCE [LARGE SCALE GENOMIC DNA]</scope>
    <source>
        <strain evidence="7 8">S25-3-2</strain>
    </source>
</reference>
<dbReference type="InterPro" id="IPR009057">
    <property type="entry name" value="Homeodomain-like_sf"/>
</dbReference>
<dbReference type="SUPFAM" id="SSF48498">
    <property type="entry name" value="Tetracyclin repressor-like, C-terminal domain"/>
    <property type="match status" value="1"/>
</dbReference>
<dbReference type="InterPro" id="IPR036271">
    <property type="entry name" value="Tet_transcr_reg_TetR-rel_C_sf"/>
</dbReference>
<evidence type="ECO:0000259" key="6">
    <source>
        <dbReference type="PROSITE" id="PS50977"/>
    </source>
</evidence>
<feature type="DNA-binding region" description="H-T-H motif" evidence="4">
    <location>
        <begin position="46"/>
        <end position="65"/>
    </location>
</feature>
<dbReference type="EMBL" id="JPWH01000045">
    <property type="protein sequence ID" value="RCK40173.1"/>
    <property type="molecule type" value="Genomic_DNA"/>
</dbReference>
<evidence type="ECO:0000313" key="8">
    <source>
        <dbReference type="Proteomes" id="UP000252517"/>
    </source>
</evidence>
<dbReference type="GO" id="GO:0000976">
    <property type="term" value="F:transcription cis-regulatory region binding"/>
    <property type="evidence" value="ECO:0007669"/>
    <property type="project" value="TreeGrafter"/>
</dbReference>
<feature type="region of interest" description="Disordered" evidence="5">
    <location>
        <begin position="1"/>
        <end position="24"/>
    </location>
</feature>